<dbReference type="NCBIfam" id="NF041638">
    <property type="entry name" value="QRL_CxxC_CxxC"/>
    <property type="match status" value="1"/>
</dbReference>
<sequence>MRRAQLRDLRLWDGTWTWCSGFRDGLPWWCWGSAPAGLVTLSQLREQRLRRRAGQDPFGLLVFRKHGCGEQVAELYRVDLAVAARTYTLAVAASVAAMCRAHRTCRRCRREFDRYLPTSTWTCWPCMQATGDFGEPAA</sequence>
<gene>
    <name evidence="1" type="ORF">F0L68_41135</name>
</gene>
<reference evidence="1 2" key="1">
    <citation type="submission" date="2019-09" db="EMBL/GenBank/DDBJ databases">
        <title>Goodfellowia gen. nov., a new genus of the Pseudonocardineae related to Actinoalloteichus, containing Goodfellowia coeruleoviolacea gen. nov., comb. nov. gen. nov., comb. nov.</title>
        <authorList>
            <person name="Labeda D."/>
        </authorList>
    </citation>
    <scope>NUCLEOTIDE SEQUENCE [LARGE SCALE GENOMIC DNA]</scope>
    <source>
        <strain evidence="1 2">AN110305</strain>
    </source>
</reference>
<name>A0A5B2W5I4_9PSEU</name>
<dbReference type="EMBL" id="VUOB01000179">
    <property type="protein sequence ID" value="KAA2245892.1"/>
    <property type="molecule type" value="Genomic_DNA"/>
</dbReference>
<keyword evidence="2" id="KW-1185">Reference proteome</keyword>
<dbReference type="Proteomes" id="UP000323454">
    <property type="component" value="Unassembled WGS sequence"/>
</dbReference>
<comment type="caution">
    <text evidence="1">The sequence shown here is derived from an EMBL/GenBank/DDBJ whole genome shotgun (WGS) entry which is preliminary data.</text>
</comment>
<accession>A0A5B2W5I4</accession>
<evidence type="ECO:0000313" key="1">
    <source>
        <dbReference type="EMBL" id="KAA2245892.1"/>
    </source>
</evidence>
<dbReference type="RefSeq" id="WP_149855339.1">
    <property type="nucleotide sequence ID" value="NZ_VUOB01000179.1"/>
</dbReference>
<reference evidence="1 2" key="2">
    <citation type="submission" date="2019-09" db="EMBL/GenBank/DDBJ databases">
        <authorList>
            <person name="Jin C."/>
        </authorList>
    </citation>
    <scope>NUCLEOTIDE SEQUENCE [LARGE SCALE GENOMIC DNA]</scope>
    <source>
        <strain evidence="1 2">AN110305</strain>
    </source>
</reference>
<proteinExistence type="predicted"/>
<dbReference type="AlphaFoldDB" id="A0A5B2W5I4"/>
<dbReference type="OrthoDB" id="4553528at2"/>
<dbReference type="InterPro" id="IPR048142">
    <property type="entry name" value="QRL_CxxC_CxxC"/>
</dbReference>
<organism evidence="1 2">
    <name type="scientific">Solihabitans fulvus</name>
    <dbReference type="NCBI Taxonomy" id="1892852"/>
    <lineage>
        <taxon>Bacteria</taxon>
        <taxon>Bacillati</taxon>
        <taxon>Actinomycetota</taxon>
        <taxon>Actinomycetes</taxon>
        <taxon>Pseudonocardiales</taxon>
        <taxon>Pseudonocardiaceae</taxon>
        <taxon>Solihabitans</taxon>
    </lineage>
</organism>
<protein>
    <submittedName>
        <fullName evidence="1">Uncharacterized protein</fullName>
    </submittedName>
</protein>
<evidence type="ECO:0000313" key="2">
    <source>
        <dbReference type="Proteomes" id="UP000323454"/>
    </source>
</evidence>